<gene>
    <name evidence="6" type="ORF">DZ858_01995</name>
</gene>
<comment type="similarity">
    <text evidence="2">Belongs to the FAD-dependent oxidoreductase family.</text>
</comment>
<dbReference type="SUPFAM" id="SSF51905">
    <property type="entry name" value="FAD/NAD(P)-binding domain"/>
    <property type="match status" value="1"/>
</dbReference>
<dbReference type="PANTHER" id="PTHR43429">
    <property type="entry name" value="PYRIDINE NUCLEOTIDE-DISULFIDE OXIDOREDUCTASE DOMAIN-CONTAINING"/>
    <property type="match status" value="1"/>
</dbReference>
<dbReference type="PRINTS" id="PR00411">
    <property type="entry name" value="PNDRDTASEI"/>
</dbReference>
<dbReference type="InterPro" id="IPR023753">
    <property type="entry name" value="FAD/NAD-binding_dom"/>
</dbReference>
<reference evidence="6 7" key="1">
    <citation type="journal article" date="2007" name="Int. J. Syst. Evol. Microbiol.">
        <title>Marixanthomonas ophiurae gen. nov., sp. nov., a marine bacterium of the family Flavobacteriaceae isolated from a deep-sea brittle star.</title>
        <authorList>
            <person name="Romanenko L.A."/>
            <person name="Uchino M."/>
            <person name="Frolova G.M."/>
            <person name="Mikhailov V.V."/>
        </authorList>
    </citation>
    <scope>NUCLEOTIDE SEQUENCE [LARGE SCALE GENOMIC DNA]</scope>
    <source>
        <strain evidence="6 7">KMM 3046</strain>
    </source>
</reference>
<dbReference type="PRINTS" id="PR00368">
    <property type="entry name" value="FADPNR"/>
</dbReference>
<comment type="caution">
    <text evidence="6">The sequence shown here is derived from an EMBL/GenBank/DDBJ whole genome shotgun (WGS) entry which is preliminary data.</text>
</comment>
<dbReference type="PANTHER" id="PTHR43429:SF3">
    <property type="entry name" value="NITRITE REDUCTASE [NAD(P)H]"/>
    <property type="match status" value="1"/>
</dbReference>
<evidence type="ECO:0000256" key="4">
    <source>
        <dbReference type="ARBA" id="ARBA00022827"/>
    </source>
</evidence>
<evidence type="ECO:0000256" key="1">
    <source>
        <dbReference type="ARBA" id="ARBA00001974"/>
    </source>
</evidence>
<dbReference type="InterPro" id="IPR036188">
    <property type="entry name" value="FAD/NAD-bd_sf"/>
</dbReference>
<evidence type="ECO:0000313" key="7">
    <source>
        <dbReference type="Proteomes" id="UP000261082"/>
    </source>
</evidence>
<dbReference type="InterPro" id="IPR050260">
    <property type="entry name" value="FAD-bd_OxRdtase"/>
</dbReference>
<keyword evidence="7" id="KW-1185">Reference proteome</keyword>
<dbReference type="OrthoDB" id="9792592at2"/>
<keyword evidence="3" id="KW-0285">Flavoprotein</keyword>
<dbReference type="Proteomes" id="UP000261082">
    <property type="component" value="Unassembled WGS sequence"/>
</dbReference>
<organism evidence="6 7">
    <name type="scientific">Marixanthomonas ophiurae</name>
    <dbReference type="NCBI Taxonomy" id="387659"/>
    <lineage>
        <taxon>Bacteria</taxon>
        <taxon>Pseudomonadati</taxon>
        <taxon>Bacteroidota</taxon>
        <taxon>Flavobacteriia</taxon>
        <taxon>Flavobacteriales</taxon>
        <taxon>Flavobacteriaceae</taxon>
        <taxon>Marixanthomonas</taxon>
    </lineage>
</organism>
<proteinExistence type="inferred from homology"/>
<dbReference type="GO" id="GO:0016491">
    <property type="term" value="F:oxidoreductase activity"/>
    <property type="evidence" value="ECO:0007669"/>
    <property type="project" value="InterPro"/>
</dbReference>
<evidence type="ECO:0000313" key="6">
    <source>
        <dbReference type="EMBL" id="RFN58875.1"/>
    </source>
</evidence>
<protein>
    <submittedName>
        <fullName evidence="6">NAD(P)/FAD-dependent oxidoreductase</fullName>
    </submittedName>
</protein>
<comment type="cofactor">
    <cofactor evidence="1">
        <name>FAD</name>
        <dbReference type="ChEBI" id="CHEBI:57692"/>
    </cofactor>
</comment>
<evidence type="ECO:0000256" key="2">
    <source>
        <dbReference type="ARBA" id="ARBA00006442"/>
    </source>
</evidence>
<sequence length="435" mass="49803">MEHIVIIGNGIAGVTAARHIRKKSDKKITLISAEADYFFSRTALMYVYMGHMRWWDIEPYESYFWKKNDLNLKNAYVEKVDANAKTLHFAEGGSMQYDKLIIASGSTTNTFGWEGLDLNGVQGLVTKQDLEKLEKNAPNKKECPSAVIVGGGLIGVEMAEMLRTRGIEVTMLVREDAFWTSALPKPEAEMLSRHIQSHGVNIRHETNLDKILGDENGNVRAVVVKETGEEIPCNVVGITTGVKPNITFLKDSGIETDKGILVNRKLETNIKDVYAIGDCAQQREPIGNRPPVEAVWYTGRIMGETLAQTICGNPWEYKPGNWFNSAKFFDIEYQTYGWVQPKDRRKDFEAQFHWKCKSDKRAVTVSYHKETNEFLGINTFGIRMRHEVFDRWLNEKRDVNYVINHLKQANFDPEFYRKYEKKILSAYKNQQPVTV</sequence>
<evidence type="ECO:0000259" key="5">
    <source>
        <dbReference type="Pfam" id="PF07992"/>
    </source>
</evidence>
<name>A0A3E1Q9R1_9FLAO</name>
<dbReference type="EMBL" id="QVID01000001">
    <property type="protein sequence ID" value="RFN58875.1"/>
    <property type="molecule type" value="Genomic_DNA"/>
</dbReference>
<dbReference type="AlphaFoldDB" id="A0A3E1Q9R1"/>
<keyword evidence="4" id="KW-0274">FAD</keyword>
<dbReference type="Gene3D" id="3.50.50.60">
    <property type="entry name" value="FAD/NAD(P)-binding domain"/>
    <property type="match status" value="2"/>
</dbReference>
<evidence type="ECO:0000256" key="3">
    <source>
        <dbReference type="ARBA" id="ARBA00022630"/>
    </source>
</evidence>
<feature type="domain" description="FAD/NAD(P)-binding" evidence="5">
    <location>
        <begin position="3"/>
        <end position="282"/>
    </location>
</feature>
<dbReference type="RefSeq" id="WP_117157899.1">
    <property type="nucleotide sequence ID" value="NZ_QVID01000001.1"/>
</dbReference>
<dbReference type="Pfam" id="PF07992">
    <property type="entry name" value="Pyr_redox_2"/>
    <property type="match status" value="1"/>
</dbReference>
<accession>A0A3E1Q9R1</accession>